<name>A0A1I3CDN4_9RHOB</name>
<sequence length="179" mass="19153">MKILRIPAATLQQVLRRPGQTLRILGLPTLIAILSLILSMVLTAQAGLSSPMAIAVLLGLTGLQQLLLASWAAVNFHRHVLLGERFGVLPRLHLRETARYALGLLLIVLLCLAILIPFMLVLVQLAGQSTHPGRVLFLARVLPAAVVYAMALRLAARCPGWPSAAATARGSASNRARSP</sequence>
<accession>A0A1I3CDN4</accession>
<organism evidence="2 3">
    <name type="scientific">Paracoccus aminovorans</name>
    <dbReference type="NCBI Taxonomy" id="34004"/>
    <lineage>
        <taxon>Bacteria</taxon>
        <taxon>Pseudomonadati</taxon>
        <taxon>Pseudomonadota</taxon>
        <taxon>Alphaproteobacteria</taxon>
        <taxon>Rhodobacterales</taxon>
        <taxon>Paracoccaceae</taxon>
        <taxon>Paracoccus</taxon>
    </lineage>
</organism>
<dbReference type="AlphaFoldDB" id="A0A1I3CDN4"/>
<evidence type="ECO:0000313" key="3">
    <source>
        <dbReference type="Proteomes" id="UP000183635"/>
    </source>
</evidence>
<feature type="transmembrane region" description="Helical" evidence="1">
    <location>
        <begin position="21"/>
        <end position="42"/>
    </location>
</feature>
<reference evidence="2 3" key="1">
    <citation type="submission" date="2016-10" db="EMBL/GenBank/DDBJ databases">
        <authorList>
            <person name="de Groot N.N."/>
        </authorList>
    </citation>
    <scope>NUCLEOTIDE SEQUENCE [LARGE SCALE GENOMIC DNA]</scope>
    <source>
        <strain evidence="2 3">DSM 8537</strain>
    </source>
</reference>
<feature type="transmembrane region" description="Helical" evidence="1">
    <location>
        <begin position="54"/>
        <end position="76"/>
    </location>
</feature>
<evidence type="ECO:0000256" key="1">
    <source>
        <dbReference type="SAM" id="Phobius"/>
    </source>
</evidence>
<gene>
    <name evidence="2" type="ORF">SAMN04488021_13023</name>
</gene>
<dbReference type="Proteomes" id="UP000183635">
    <property type="component" value="Unassembled WGS sequence"/>
</dbReference>
<dbReference type="EMBL" id="FOPU01000030">
    <property type="protein sequence ID" value="SFH72652.1"/>
    <property type="molecule type" value="Genomic_DNA"/>
</dbReference>
<proteinExistence type="predicted"/>
<feature type="transmembrane region" description="Helical" evidence="1">
    <location>
        <begin position="97"/>
        <end position="123"/>
    </location>
</feature>
<dbReference type="OrthoDB" id="7704812at2"/>
<keyword evidence="1" id="KW-1133">Transmembrane helix</keyword>
<evidence type="ECO:0000313" key="2">
    <source>
        <dbReference type="EMBL" id="SFH72652.1"/>
    </source>
</evidence>
<keyword evidence="3" id="KW-1185">Reference proteome</keyword>
<dbReference type="RefSeq" id="WP_074969380.1">
    <property type="nucleotide sequence ID" value="NZ_CBCRYP010000028.1"/>
</dbReference>
<feature type="transmembrane region" description="Helical" evidence="1">
    <location>
        <begin position="135"/>
        <end position="156"/>
    </location>
</feature>
<dbReference type="STRING" id="34004.SAMN04488021_13023"/>
<keyword evidence="1" id="KW-0812">Transmembrane</keyword>
<protein>
    <submittedName>
        <fullName evidence="2">Uncharacterized protein</fullName>
    </submittedName>
</protein>
<keyword evidence="1" id="KW-0472">Membrane</keyword>